<dbReference type="EMBL" id="AYSV01000042">
    <property type="protein sequence ID" value="ETD72661.1"/>
    <property type="molecule type" value="Genomic_DNA"/>
</dbReference>
<accession>V8G972</accession>
<protein>
    <submittedName>
        <fullName evidence="1">Uncharacterized protein</fullName>
    </submittedName>
</protein>
<keyword evidence="2" id="KW-1185">Reference proteome</keyword>
<reference evidence="1 2" key="1">
    <citation type="submission" date="2013-11" db="EMBL/GenBank/DDBJ databases">
        <title>Genomic analysis of Pelistega sp. HM-7.</title>
        <authorList>
            <person name="Kumbhare S.V."/>
            <person name="Shetty S.A."/>
            <person name="Sharma O."/>
            <person name="Dhotre D.P."/>
        </authorList>
    </citation>
    <scope>NUCLEOTIDE SEQUENCE [LARGE SCALE GENOMIC DNA]</scope>
    <source>
        <strain evidence="1 2">HM-7</strain>
    </source>
</reference>
<dbReference type="AlphaFoldDB" id="V8G972"/>
<name>V8G972_9BURK</name>
<organism evidence="1 2">
    <name type="scientific">Pelistega indica</name>
    <dbReference type="NCBI Taxonomy" id="1414851"/>
    <lineage>
        <taxon>Bacteria</taxon>
        <taxon>Pseudomonadati</taxon>
        <taxon>Pseudomonadota</taxon>
        <taxon>Betaproteobacteria</taxon>
        <taxon>Burkholderiales</taxon>
        <taxon>Alcaligenaceae</taxon>
        <taxon>Pelistega</taxon>
    </lineage>
</organism>
<proteinExistence type="predicted"/>
<dbReference type="Proteomes" id="UP000018766">
    <property type="component" value="Unassembled WGS sequence"/>
</dbReference>
<comment type="caution">
    <text evidence="1">The sequence shown here is derived from an EMBL/GenBank/DDBJ whole genome shotgun (WGS) entry which is preliminary data.</text>
</comment>
<dbReference type="RefSeq" id="WP_023949760.1">
    <property type="nucleotide sequence ID" value="NZ_AYSV01000042.1"/>
</dbReference>
<gene>
    <name evidence="1" type="ORF">V757_02925</name>
</gene>
<evidence type="ECO:0000313" key="2">
    <source>
        <dbReference type="Proteomes" id="UP000018766"/>
    </source>
</evidence>
<sequence length="86" mass="9910">MDNYRVELEDTVYDIMLGTGRVVSLNEDGSFLVAFGTQRMTYQKGGYFAGVKRLFWADPVLLVPPKRATKKWEAIQRMISLMDELM</sequence>
<evidence type="ECO:0000313" key="1">
    <source>
        <dbReference type="EMBL" id="ETD72661.1"/>
    </source>
</evidence>